<sequence length="77" mass="8487">MSFTVYFEDGHGKAVDENGDEPVLMEIDEEGFPLNSIADYGSYIDLKPPEKEVKKAVKAEPVGPKPESGPSTYRLLL</sequence>
<protein>
    <submittedName>
        <fullName evidence="2">Uncharacterized protein</fullName>
    </submittedName>
</protein>
<reference evidence="2" key="1">
    <citation type="journal article" date="2020" name="Microb. Genom.">
        <title>Genetic diversity of clinical and environmental Mucorales isolates obtained from an investigation of mucormycosis cases among solid organ transplant recipients.</title>
        <authorList>
            <person name="Nguyen M.H."/>
            <person name="Kaul D."/>
            <person name="Muto C."/>
            <person name="Cheng S.J."/>
            <person name="Richter R.A."/>
            <person name="Bruno V.M."/>
            <person name="Liu G."/>
            <person name="Beyhan S."/>
            <person name="Sundermann A.J."/>
            <person name="Mounaud S."/>
            <person name="Pasculle A.W."/>
            <person name="Nierman W.C."/>
            <person name="Driscoll E."/>
            <person name="Cumbie R."/>
            <person name="Clancy C.J."/>
            <person name="Dupont C.L."/>
        </authorList>
    </citation>
    <scope>NUCLEOTIDE SEQUENCE</scope>
    <source>
        <strain evidence="2">GL11</strain>
    </source>
</reference>
<evidence type="ECO:0000313" key="3">
    <source>
        <dbReference type="Proteomes" id="UP000716291"/>
    </source>
</evidence>
<comment type="caution">
    <text evidence="2">The sequence shown here is derived from an EMBL/GenBank/DDBJ whole genome shotgun (WGS) entry which is preliminary data.</text>
</comment>
<organism evidence="2 3">
    <name type="scientific">Rhizopus oryzae</name>
    <name type="common">Mucormycosis agent</name>
    <name type="synonym">Rhizopus arrhizus var. delemar</name>
    <dbReference type="NCBI Taxonomy" id="64495"/>
    <lineage>
        <taxon>Eukaryota</taxon>
        <taxon>Fungi</taxon>
        <taxon>Fungi incertae sedis</taxon>
        <taxon>Mucoromycota</taxon>
        <taxon>Mucoromycotina</taxon>
        <taxon>Mucoromycetes</taxon>
        <taxon>Mucorales</taxon>
        <taxon>Mucorineae</taxon>
        <taxon>Rhizopodaceae</taxon>
        <taxon>Rhizopus</taxon>
    </lineage>
</organism>
<evidence type="ECO:0000256" key="1">
    <source>
        <dbReference type="SAM" id="MobiDB-lite"/>
    </source>
</evidence>
<dbReference type="AlphaFoldDB" id="A0A9P6WYQ6"/>
<accession>A0A9P6WYQ6</accession>
<dbReference type="Proteomes" id="UP000716291">
    <property type="component" value="Unassembled WGS sequence"/>
</dbReference>
<dbReference type="EMBL" id="JAANQT010003053">
    <property type="protein sequence ID" value="KAG1301486.1"/>
    <property type="molecule type" value="Genomic_DNA"/>
</dbReference>
<gene>
    <name evidence="2" type="ORF">G6F64_011756</name>
</gene>
<evidence type="ECO:0000313" key="2">
    <source>
        <dbReference type="EMBL" id="KAG1301486.1"/>
    </source>
</evidence>
<proteinExistence type="predicted"/>
<feature type="region of interest" description="Disordered" evidence="1">
    <location>
        <begin position="57"/>
        <end position="77"/>
    </location>
</feature>
<name>A0A9P6WYQ6_RHIOR</name>
<keyword evidence="3" id="KW-1185">Reference proteome</keyword>